<evidence type="ECO:0000256" key="12">
    <source>
        <dbReference type="NCBIfam" id="TIGR00131"/>
    </source>
</evidence>
<dbReference type="SUPFAM" id="SSF54211">
    <property type="entry name" value="Ribosomal protein S5 domain 2-like"/>
    <property type="match status" value="1"/>
</dbReference>
<evidence type="ECO:0000256" key="11">
    <source>
        <dbReference type="HAMAP-Rule" id="MF_00246"/>
    </source>
</evidence>
<dbReference type="Gene3D" id="3.30.230.10">
    <property type="match status" value="1"/>
</dbReference>
<dbReference type="UniPathway" id="UPA00214"/>
<dbReference type="FunFam" id="3.30.230.10:FF:000017">
    <property type="entry name" value="Galactokinase"/>
    <property type="match status" value="1"/>
</dbReference>
<dbReference type="GO" id="GO:0005524">
    <property type="term" value="F:ATP binding"/>
    <property type="evidence" value="ECO:0007669"/>
    <property type="project" value="UniProtKB-UniRule"/>
</dbReference>
<dbReference type="Pfam" id="PF08544">
    <property type="entry name" value="GHMP_kinases_C"/>
    <property type="match status" value="1"/>
</dbReference>
<evidence type="ECO:0000256" key="7">
    <source>
        <dbReference type="ARBA" id="ARBA00022840"/>
    </source>
</evidence>
<keyword evidence="8 11" id="KW-0460">Magnesium</keyword>
<evidence type="ECO:0000313" key="17">
    <source>
        <dbReference type="Proteomes" id="UP000282930"/>
    </source>
</evidence>
<evidence type="ECO:0000259" key="15">
    <source>
        <dbReference type="Pfam" id="PF10509"/>
    </source>
</evidence>
<evidence type="ECO:0000256" key="3">
    <source>
        <dbReference type="ARBA" id="ARBA00022679"/>
    </source>
</evidence>
<proteinExistence type="inferred from homology"/>
<comment type="function">
    <text evidence="11">Catalyzes the transfer of the gamma-phosphate of ATP to D-galactose to form alpha-D-galactose-1-phosphate (Gal-1-P).</text>
</comment>
<reference evidence="16 17" key="1">
    <citation type="submission" date="2018-12" db="EMBL/GenBank/DDBJ databases">
        <title>Genome sequence from the cellulolytic species, Caldicellulosiruptor changbaiensis.</title>
        <authorList>
            <person name="Blumer-Schuette S.E."/>
            <person name="Mendoza C."/>
        </authorList>
    </citation>
    <scope>NUCLEOTIDE SEQUENCE [LARGE SCALE GENOMIC DNA]</scope>
    <source>
        <strain evidence="16 17">CBS-Z</strain>
    </source>
</reference>
<dbReference type="PRINTS" id="PR00959">
    <property type="entry name" value="MEVGALKINASE"/>
</dbReference>
<dbReference type="GO" id="GO:0004335">
    <property type="term" value="F:galactokinase activity"/>
    <property type="evidence" value="ECO:0007669"/>
    <property type="project" value="UniProtKB-UniRule"/>
</dbReference>
<dbReference type="FunFam" id="3.30.70.890:FF:000001">
    <property type="entry name" value="Galactokinase"/>
    <property type="match status" value="1"/>
</dbReference>
<keyword evidence="9 11" id="KW-0299">Galactose metabolism</keyword>
<dbReference type="PRINTS" id="PR00473">
    <property type="entry name" value="GALCTOKINASE"/>
</dbReference>
<feature type="binding site" evidence="11">
    <location>
        <position position="224"/>
    </location>
    <ligand>
        <name>substrate</name>
    </ligand>
</feature>
<dbReference type="Proteomes" id="UP000282930">
    <property type="component" value="Chromosome"/>
</dbReference>
<evidence type="ECO:0000256" key="8">
    <source>
        <dbReference type="ARBA" id="ARBA00022842"/>
    </source>
</evidence>
<dbReference type="InterPro" id="IPR019539">
    <property type="entry name" value="GalKase_N"/>
</dbReference>
<dbReference type="Pfam" id="PF10509">
    <property type="entry name" value="GalKase_gal_bdg"/>
    <property type="match status" value="1"/>
</dbReference>
<comment type="pathway">
    <text evidence="11">Carbohydrate metabolism; galactose metabolism.</text>
</comment>
<dbReference type="HAMAP" id="MF_00246">
    <property type="entry name" value="Galactokinase"/>
    <property type="match status" value="1"/>
</dbReference>
<feature type="binding site" evidence="11">
    <location>
        <begin position="123"/>
        <end position="129"/>
    </location>
    <ligand>
        <name>ATP</name>
        <dbReference type="ChEBI" id="CHEBI:30616"/>
    </ligand>
</feature>
<dbReference type="EMBL" id="CP034791">
    <property type="protein sequence ID" value="AZT90747.1"/>
    <property type="molecule type" value="Genomic_DNA"/>
</dbReference>
<keyword evidence="17" id="KW-1185">Reference proteome</keyword>
<evidence type="ECO:0000256" key="6">
    <source>
        <dbReference type="ARBA" id="ARBA00022777"/>
    </source>
</evidence>
<keyword evidence="3 11" id="KW-0808">Transferase</keyword>
<feature type="binding site" evidence="11">
    <location>
        <begin position="35"/>
        <end position="38"/>
    </location>
    <ligand>
        <name>substrate</name>
    </ligand>
</feature>
<dbReference type="PANTHER" id="PTHR10457:SF7">
    <property type="entry name" value="GALACTOKINASE-RELATED"/>
    <property type="match status" value="1"/>
</dbReference>
<sequence>MEIKDLLKVFEDVYGKTDEKIRCFFSSGRVNLIGEHTDYNGGYVFPAALNVGTTILIRKRDDSKIRLYATDLKELVEADIENIDSYKSIRWGNYQLGVIKELMNSGYNVGGADMLFHDTVPHGAGLSSSAAIECATGIAVYSIFNEKPIDKVALSFICQRAENRFVGVNCGIMDQFASSLGKKDHAIFLNTRTMEYKYVPLKLGDYKLVISNTNKKRSLASSKYNERRAECEKGLKMLQKKLTISCLGELDRDTFEKYKDLIEDETILKRVRHVVYEDDRVLKSIEVLEKGDLLSFGKLMIDSHVSLRDDYEVTGFELDTLFEEALKIEGVIGSRMTGAGFGGCTVSIVHKDAIDEFIKKVGENYYQKTSLKPDFYIFDIDDGAREIEI</sequence>
<evidence type="ECO:0000256" key="4">
    <source>
        <dbReference type="ARBA" id="ARBA00022723"/>
    </source>
</evidence>
<keyword evidence="6 11" id="KW-0418">Kinase</keyword>
<dbReference type="GO" id="GO:0005829">
    <property type="term" value="C:cytosol"/>
    <property type="evidence" value="ECO:0007669"/>
    <property type="project" value="TreeGrafter"/>
</dbReference>
<comment type="caution">
    <text evidence="11">Lacks conserved residue(s) required for the propagation of feature annotation.</text>
</comment>
<keyword evidence="10 11" id="KW-0119">Carbohydrate metabolism</keyword>
<feature type="active site" description="Proton acceptor" evidence="11">
    <location>
        <position position="174"/>
    </location>
</feature>
<organism evidence="16 17">
    <name type="scientific">Caldicellulosiruptor changbaiensis</name>
    <dbReference type="NCBI Taxonomy" id="1222016"/>
    <lineage>
        <taxon>Bacteria</taxon>
        <taxon>Bacillati</taxon>
        <taxon>Bacillota</taxon>
        <taxon>Bacillota incertae sedis</taxon>
        <taxon>Caldicellulosiruptorales</taxon>
        <taxon>Caldicellulosiruptoraceae</taxon>
        <taxon>Caldicellulosiruptor</taxon>
    </lineage>
</organism>
<name>A0A3T0D6P7_9FIRM</name>
<comment type="subcellular location">
    <subcellularLocation>
        <location evidence="11">Cytoplasm</location>
    </subcellularLocation>
</comment>
<keyword evidence="7 11" id="KW-0067">ATP-binding</keyword>
<evidence type="ECO:0000259" key="13">
    <source>
        <dbReference type="Pfam" id="PF00288"/>
    </source>
</evidence>
<dbReference type="InterPro" id="IPR019741">
    <property type="entry name" value="Galactokinase_CS"/>
</dbReference>
<dbReference type="GO" id="GO:0000287">
    <property type="term" value="F:magnesium ion binding"/>
    <property type="evidence" value="ECO:0007669"/>
    <property type="project" value="UniProtKB-UniRule"/>
</dbReference>
<dbReference type="InterPro" id="IPR014721">
    <property type="entry name" value="Ribsml_uS5_D2-typ_fold_subgr"/>
</dbReference>
<keyword evidence="4 11" id="KW-0479">Metal-binding</keyword>
<accession>A0A3T0D6P7</accession>
<comment type="catalytic activity">
    <reaction evidence="11">
        <text>alpha-D-galactose + ATP = alpha-D-galactose 1-phosphate + ADP + H(+)</text>
        <dbReference type="Rhea" id="RHEA:13553"/>
        <dbReference type="ChEBI" id="CHEBI:15378"/>
        <dbReference type="ChEBI" id="CHEBI:28061"/>
        <dbReference type="ChEBI" id="CHEBI:30616"/>
        <dbReference type="ChEBI" id="CHEBI:58336"/>
        <dbReference type="ChEBI" id="CHEBI:456216"/>
        <dbReference type="EC" id="2.7.1.6"/>
    </reaction>
</comment>
<comment type="similarity">
    <text evidence="1 11">Belongs to the GHMP kinase family. GalK subfamily.</text>
</comment>
<dbReference type="InterPro" id="IPR000705">
    <property type="entry name" value="Galactokinase"/>
</dbReference>
<evidence type="ECO:0000256" key="2">
    <source>
        <dbReference type="ARBA" id="ARBA00022490"/>
    </source>
</evidence>
<dbReference type="InterPro" id="IPR022963">
    <property type="entry name" value="Galactokinase_bac"/>
</dbReference>
<feature type="domain" description="GHMP kinase N-terminal" evidence="13">
    <location>
        <begin position="93"/>
        <end position="182"/>
    </location>
</feature>
<dbReference type="PIRSF" id="PIRSF000530">
    <property type="entry name" value="Galactokinase"/>
    <property type="match status" value="1"/>
</dbReference>
<evidence type="ECO:0000313" key="16">
    <source>
        <dbReference type="EMBL" id="AZT90747.1"/>
    </source>
</evidence>
<dbReference type="PROSITE" id="PS00627">
    <property type="entry name" value="GHMP_KINASES_ATP"/>
    <property type="match status" value="1"/>
</dbReference>
<dbReference type="GO" id="GO:0006012">
    <property type="term" value="P:galactose metabolic process"/>
    <property type="evidence" value="ECO:0007669"/>
    <property type="project" value="UniProtKB-UniRule"/>
</dbReference>
<gene>
    <name evidence="11" type="primary">galK</name>
    <name evidence="16" type="ORF">ELD05_08880</name>
</gene>
<dbReference type="NCBIfam" id="NF003705">
    <property type="entry name" value="PRK05322.1"/>
    <property type="match status" value="1"/>
</dbReference>
<evidence type="ECO:0000256" key="9">
    <source>
        <dbReference type="ARBA" id="ARBA00023144"/>
    </source>
</evidence>
<feature type="domain" description="Galactokinase N-terminal" evidence="15">
    <location>
        <begin position="9"/>
        <end position="59"/>
    </location>
</feature>
<dbReference type="EC" id="2.7.1.6" evidence="11 12"/>
<feature type="site" description="Transition state stabilizer" evidence="11">
    <location>
        <position position="29"/>
    </location>
</feature>
<dbReference type="NCBIfam" id="TIGR00131">
    <property type="entry name" value="gal_kin"/>
    <property type="match status" value="1"/>
</dbReference>
<keyword evidence="5 11" id="KW-0547">Nucleotide-binding</keyword>
<protein>
    <recommendedName>
        <fullName evidence="11 12">Galactokinase</fullName>
        <ecNumber evidence="11 12">2.7.1.6</ecNumber>
    </recommendedName>
    <alternativeName>
        <fullName evidence="11">Galactose kinase</fullName>
    </alternativeName>
</protein>
<dbReference type="KEGG" id="ccha:ELD05_08880"/>
<evidence type="ECO:0000259" key="14">
    <source>
        <dbReference type="Pfam" id="PF08544"/>
    </source>
</evidence>
<dbReference type="Pfam" id="PF00288">
    <property type="entry name" value="GHMP_kinases_N"/>
    <property type="match status" value="1"/>
</dbReference>
<dbReference type="InterPro" id="IPR006203">
    <property type="entry name" value="GHMP_knse_ATP-bd_CS"/>
</dbReference>
<dbReference type="InterPro" id="IPR013750">
    <property type="entry name" value="GHMP_kinase_C_dom"/>
</dbReference>
<dbReference type="RefSeq" id="WP_127352140.1">
    <property type="nucleotide sequence ID" value="NZ_CP034791.1"/>
</dbReference>
<dbReference type="SUPFAM" id="SSF55060">
    <property type="entry name" value="GHMP Kinase, C-terminal domain"/>
    <property type="match status" value="1"/>
</dbReference>
<evidence type="ECO:0000256" key="10">
    <source>
        <dbReference type="ARBA" id="ARBA00023277"/>
    </source>
</evidence>
<feature type="binding site" evidence="11">
    <location>
        <position position="162"/>
    </location>
    <ligand>
        <name>Mg(2+)</name>
        <dbReference type="ChEBI" id="CHEBI:18420"/>
    </ligand>
</feature>
<evidence type="ECO:0000256" key="5">
    <source>
        <dbReference type="ARBA" id="ARBA00022741"/>
    </source>
</evidence>
<dbReference type="AlphaFoldDB" id="A0A3T0D6P7"/>
<evidence type="ECO:0000256" key="1">
    <source>
        <dbReference type="ARBA" id="ARBA00006566"/>
    </source>
</evidence>
<dbReference type="PROSITE" id="PS00106">
    <property type="entry name" value="GALACTOKINASE"/>
    <property type="match status" value="1"/>
</dbReference>
<feature type="binding site" evidence="11">
    <location>
        <position position="129"/>
    </location>
    <ligand>
        <name>Mg(2+)</name>
        <dbReference type="ChEBI" id="CHEBI:18420"/>
    </ligand>
</feature>
<dbReference type="PANTHER" id="PTHR10457">
    <property type="entry name" value="MEVALONATE KINASE/GALACTOKINASE"/>
    <property type="match status" value="1"/>
</dbReference>
<dbReference type="InterPro" id="IPR036554">
    <property type="entry name" value="GHMP_kinase_C_sf"/>
</dbReference>
<dbReference type="InterPro" id="IPR006206">
    <property type="entry name" value="Mevalonate/galactokinase"/>
</dbReference>
<feature type="domain" description="GHMP kinase C-terminal" evidence="14">
    <location>
        <begin position="285"/>
        <end position="366"/>
    </location>
</feature>
<dbReference type="Gene3D" id="3.30.70.890">
    <property type="entry name" value="GHMP kinase, C-terminal domain"/>
    <property type="match status" value="1"/>
</dbReference>
<dbReference type="InterPro" id="IPR006204">
    <property type="entry name" value="GHMP_kinase_N_dom"/>
</dbReference>
<dbReference type="InterPro" id="IPR020568">
    <property type="entry name" value="Ribosomal_Su5_D2-typ_SF"/>
</dbReference>
<keyword evidence="2 11" id="KW-0963">Cytoplasm</keyword>